<keyword evidence="3" id="KW-1185">Reference proteome</keyword>
<proteinExistence type="predicted"/>
<reference evidence="2 3" key="1">
    <citation type="submission" date="2016-03" db="EMBL/GenBank/DDBJ databases">
        <title>Complete genome sequence of a soil Actinobacterium, Nocardioides dokdonensis FR1436.</title>
        <authorList>
            <person name="Kwon S.-K."/>
            <person name="Kim K."/>
            <person name="Kim J.F."/>
        </authorList>
    </citation>
    <scope>NUCLEOTIDE SEQUENCE [LARGE SCALE GENOMIC DNA]</scope>
    <source>
        <strain evidence="2 3">FR1436</strain>
    </source>
</reference>
<dbReference type="InterPro" id="IPR036909">
    <property type="entry name" value="Cyt_c-like_dom_sf"/>
</dbReference>
<feature type="signal peptide" evidence="1">
    <location>
        <begin position="1"/>
        <end position="25"/>
    </location>
</feature>
<sequence length="143" mass="14918">MSVPGGWKIPAVVALAAATSVGVYAVTRDEPAPVVSSGQGGVGQYPQAEELSLVVAEHSGLVEAYCTACHSLAPIVRHSGFTAEVWASEVEKMRESYGAPIDDTTAEQITSYLQKYYTVPVGEIAGTSKQTWSDPTGPTATGD</sequence>
<name>A0A1A9GLU4_9ACTN</name>
<dbReference type="RefSeq" id="WP_169834709.1">
    <property type="nucleotide sequence ID" value="NZ_CP015079.1"/>
</dbReference>
<dbReference type="Proteomes" id="UP000077868">
    <property type="component" value="Chromosome"/>
</dbReference>
<evidence type="ECO:0000256" key="1">
    <source>
        <dbReference type="SAM" id="SignalP"/>
    </source>
</evidence>
<dbReference type="GO" id="GO:0009055">
    <property type="term" value="F:electron transfer activity"/>
    <property type="evidence" value="ECO:0007669"/>
    <property type="project" value="InterPro"/>
</dbReference>
<keyword evidence="1" id="KW-0732">Signal</keyword>
<dbReference type="KEGG" id="ndk:I601_2843"/>
<evidence type="ECO:0000313" key="3">
    <source>
        <dbReference type="Proteomes" id="UP000077868"/>
    </source>
</evidence>
<dbReference type="GO" id="GO:0020037">
    <property type="term" value="F:heme binding"/>
    <property type="evidence" value="ECO:0007669"/>
    <property type="project" value="InterPro"/>
</dbReference>
<protein>
    <submittedName>
        <fullName evidence="2">Uncharacterized protein</fullName>
    </submittedName>
</protein>
<evidence type="ECO:0000313" key="2">
    <source>
        <dbReference type="EMBL" id="ANH39259.1"/>
    </source>
</evidence>
<dbReference type="STRING" id="1300347.I601_2843"/>
<dbReference type="EMBL" id="CP015079">
    <property type="protein sequence ID" value="ANH39259.1"/>
    <property type="molecule type" value="Genomic_DNA"/>
</dbReference>
<dbReference type="SUPFAM" id="SSF46626">
    <property type="entry name" value="Cytochrome c"/>
    <property type="match status" value="1"/>
</dbReference>
<organism evidence="2 3">
    <name type="scientific">Nocardioides dokdonensis FR1436</name>
    <dbReference type="NCBI Taxonomy" id="1300347"/>
    <lineage>
        <taxon>Bacteria</taxon>
        <taxon>Bacillati</taxon>
        <taxon>Actinomycetota</taxon>
        <taxon>Actinomycetes</taxon>
        <taxon>Propionibacteriales</taxon>
        <taxon>Nocardioidaceae</taxon>
        <taxon>Nocardioides</taxon>
    </lineage>
</organism>
<dbReference type="AlphaFoldDB" id="A0A1A9GLU4"/>
<accession>A0A1A9GLU4</accession>
<feature type="chain" id="PRO_5038609927" evidence="1">
    <location>
        <begin position="26"/>
        <end position="143"/>
    </location>
</feature>
<dbReference type="Gene3D" id="1.10.760.10">
    <property type="entry name" value="Cytochrome c-like domain"/>
    <property type="match status" value="1"/>
</dbReference>
<dbReference type="PATRIC" id="fig|1300347.3.peg.2841"/>
<gene>
    <name evidence="2" type="ORF">I601_2843</name>
</gene>